<evidence type="ECO:0000313" key="2">
    <source>
        <dbReference type="Proteomes" id="UP000092093"/>
    </source>
</evidence>
<dbReference type="AlphaFoldDB" id="A0A1B7W7I8"/>
<organism evidence="1 2">
    <name type="scientific">Aphanizomenon flos-aquae WA102</name>
    <dbReference type="NCBI Taxonomy" id="1710896"/>
    <lineage>
        <taxon>Bacteria</taxon>
        <taxon>Bacillati</taxon>
        <taxon>Cyanobacteriota</taxon>
        <taxon>Cyanophyceae</taxon>
        <taxon>Nostocales</taxon>
        <taxon>Aphanizomenonaceae</taxon>
        <taxon>Aphanizomenon</taxon>
    </lineage>
</organism>
<comment type="caution">
    <text evidence="1">The sequence shown here is derived from an EMBL/GenBank/DDBJ whole genome shotgun (WGS) entry which is preliminary data.</text>
</comment>
<evidence type="ECO:0008006" key="3">
    <source>
        <dbReference type="Google" id="ProtNLM"/>
    </source>
</evidence>
<feature type="non-terminal residue" evidence="1">
    <location>
        <position position="190"/>
    </location>
</feature>
<dbReference type="Proteomes" id="UP000092093">
    <property type="component" value="Unassembled WGS sequence"/>
</dbReference>
<evidence type="ECO:0000313" key="1">
    <source>
        <dbReference type="EMBL" id="OBQ33085.1"/>
    </source>
</evidence>
<protein>
    <recommendedName>
        <fullName evidence="3">Endonuclease/exonuclease/phosphatase domain-containing protein</fullName>
    </recommendedName>
</protein>
<accession>A0A1B7W7I8</accession>
<dbReference type="EMBL" id="LJOW01000658">
    <property type="protein sequence ID" value="OBQ33085.1"/>
    <property type="molecule type" value="Genomic_DNA"/>
</dbReference>
<reference evidence="1 2" key="1">
    <citation type="submission" date="2015-09" db="EMBL/GenBank/DDBJ databases">
        <title>Aphanizomenon flos-aquae WA102.</title>
        <authorList>
            <person name="Driscoll C."/>
        </authorList>
    </citation>
    <scope>NUCLEOTIDE SEQUENCE [LARGE SCALE GENOMIC DNA]</scope>
    <source>
        <strain evidence="1">WA102</strain>
    </source>
</reference>
<proteinExistence type="predicted"/>
<sequence>MTPSSPPRHPTFSASPLRPPRNNPYLWVRFLARPLPNAPPPPLGPAPLVLRLTSLWSLRSLEAAAAAAEIPATRPAAHPHIAAEAAPLASPAFSPRPLSIFLMLRAPWSLRVAACQMAARNRDDGEAPASLLTLLSYNTWKKADLAGLPALLRENRPHLVFLQEVSPNSSLATFAAGAGYTVHFSASPAP</sequence>
<name>A0A1B7W7I8_APHFL</name>
<gene>
    <name evidence="1" type="ORF">AN484_27445</name>
</gene>